<dbReference type="InterPro" id="IPR006367">
    <property type="entry name" value="Sirohaem_synthase_N"/>
</dbReference>
<gene>
    <name evidence="7" type="ORF">ACFPPD_06325</name>
</gene>
<evidence type="ECO:0000313" key="8">
    <source>
        <dbReference type="Proteomes" id="UP001596105"/>
    </source>
</evidence>
<dbReference type="InterPro" id="IPR042518">
    <property type="entry name" value="SirC_C"/>
</dbReference>
<dbReference type="SUPFAM" id="SSF51735">
    <property type="entry name" value="NAD(P)-binding Rossmann-fold domains"/>
    <property type="match status" value="1"/>
</dbReference>
<dbReference type="EMBL" id="JBHSMH010000011">
    <property type="protein sequence ID" value="MFC5468330.1"/>
    <property type="molecule type" value="Genomic_DNA"/>
</dbReference>
<reference evidence="8" key="1">
    <citation type="journal article" date="2019" name="Int. J. Syst. Evol. Microbiol.">
        <title>The Global Catalogue of Microorganisms (GCM) 10K type strain sequencing project: providing services to taxonomists for standard genome sequencing and annotation.</title>
        <authorList>
            <consortium name="The Broad Institute Genomics Platform"/>
            <consortium name="The Broad Institute Genome Sequencing Center for Infectious Disease"/>
            <person name="Wu L."/>
            <person name="Ma J."/>
        </authorList>
    </citation>
    <scope>NUCLEOTIDE SEQUENCE [LARGE SCALE GENOMIC DNA]</scope>
    <source>
        <strain evidence="8">CCUG 57113</strain>
    </source>
</reference>
<dbReference type="NCBIfam" id="TIGR01470">
    <property type="entry name" value="cysG_Nterm"/>
    <property type="match status" value="1"/>
</dbReference>
<proteinExistence type="predicted"/>
<name>A0ABW0LR11_9BACL</name>
<accession>A0ABW0LR11</accession>
<evidence type="ECO:0000313" key="7">
    <source>
        <dbReference type="EMBL" id="MFC5468330.1"/>
    </source>
</evidence>
<keyword evidence="5" id="KW-0627">Porphyrin biosynthesis</keyword>
<dbReference type="PANTHER" id="PTHR35330:SF1">
    <property type="entry name" value="SIROHEME BIOSYNTHESIS PROTEIN MET8"/>
    <property type="match status" value="1"/>
</dbReference>
<keyword evidence="4" id="KW-0520">NAD</keyword>
<dbReference type="Gene3D" id="3.40.50.720">
    <property type="entry name" value="NAD(P)-binding Rossmann-like Domain"/>
    <property type="match status" value="1"/>
</dbReference>
<dbReference type="PANTHER" id="PTHR35330">
    <property type="entry name" value="SIROHEME BIOSYNTHESIS PROTEIN MET8"/>
    <property type="match status" value="1"/>
</dbReference>
<evidence type="ECO:0000256" key="3">
    <source>
        <dbReference type="ARBA" id="ARBA00023002"/>
    </source>
</evidence>
<evidence type="ECO:0000256" key="1">
    <source>
        <dbReference type="ARBA" id="ARBA00005010"/>
    </source>
</evidence>
<dbReference type="SUPFAM" id="SSF75615">
    <property type="entry name" value="Siroheme synthase middle domains-like"/>
    <property type="match status" value="1"/>
</dbReference>
<dbReference type="InterPro" id="IPR036291">
    <property type="entry name" value="NAD(P)-bd_dom_sf"/>
</dbReference>
<protein>
    <recommendedName>
        <fullName evidence="2">precorrin-2 dehydrogenase</fullName>
        <ecNumber evidence="2">1.3.1.76</ecNumber>
    </recommendedName>
</protein>
<dbReference type="Gene3D" id="1.10.8.610">
    <property type="entry name" value="SirC, precorrin-2 dehydrogenase, C-terminal helical domain-like"/>
    <property type="match status" value="1"/>
</dbReference>
<evidence type="ECO:0000256" key="4">
    <source>
        <dbReference type="ARBA" id="ARBA00023027"/>
    </source>
</evidence>
<keyword evidence="8" id="KW-1185">Reference proteome</keyword>
<dbReference type="InterPro" id="IPR028161">
    <property type="entry name" value="Met8-like"/>
</dbReference>
<evidence type="ECO:0000256" key="6">
    <source>
        <dbReference type="ARBA" id="ARBA00047561"/>
    </source>
</evidence>
<keyword evidence="3" id="KW-0560">Oxidoreductase</keyword>
<comment type="caution">
    <text evidence="7">The sequence shown here is derived from an EMBL/GenBank/DDBJ whole genome shotgun (WGS) entry which is preliminary data.</text>
</comment>
<evidence type="ECO:0000256" key="2">
    <source>
        <dbReference type="ARBA" id="ARBA00012400"/>
    </source>
</evidence>
<evidence type="ECO:0000256" key="5">
    <source>
        <dbReference type="ARBA" id="ARBA00023244"/>
    </source>
</evidence>
<organism evidence="7 8">
    <name type="scientific">Cohnella suwonensis</name>
    <dbReference type="NCBI Taxonomy" id="696072"/>
    <lineage>
        <taxon>Bacteria</taxon>
        <taxon>Bacillati</taxon>
        <taxon>Bacillota</taxon>
        <taxon>Bacilli</taxon>
        <taxon>Bacillales</taxon>
        <taxon>Paenibacillaceae</taxon>
        <taxon>Cohnella</taxon>
    </lineage>
</organism>
<dbReference type="EC" id="1.3.1.76" evidence="2"/>
<dbReference type="Pfam" id="PF13241">
    <property type="entry name" value="NAD_binding_7"/>
    <property type="match status" value="1"/>
</dbReference>
<comment type="catalytic activity">
    <reaction evidence="6">
        <text>precorrin-2 + NAD(+) = sirohydrochlorin + NADH + 2 H(+)</text>
        <dbReference type="Rhea" id="RHEA:15613"/>
        <dbReference type="ChEBI" id="CHEBI:15378"/>
        <dbReference type="ChEBI" id="CHEBI:57540"/>
        <dbReference type="ChEBI" id="CHEBI:57945"/>
        <dbReference type="ChEBI" id="CHEBI:58351"/>
        <dbReference type="ChEBI" id="CHEBI:58827"/>
        <dbReference type="EC" id="1.3.1.76"/>
    </reaction>
</comment>
<comment type="pathway">
    <text evidence="1">Porphyrin-containing compound metabolism; siroheme biosynthesis; sirohydrochlorin from precorrin-2: step 1/1.</text>
</comment>
<dbReference type="RefSeq" id="WP_209748735.1">
    <property type="nucleotide sequence ID" value="NZ_JBHSMH010000011.1"/>
</dbReference>
<dbReference type="Proteomes" id="UP001596105">
    <property type="component" value="Unassembled WGS sequence"/>
</dbReference>
<sequence>MPHWYPVMLRLDGRDCLVAGGGEVAERKTEGLLQAGASVTVVSPSATRRLSEWAAEGRVRWLAREAAGADVEGAALVFAATDNPSANRMIADAARALGIPVNVADDGEAGDFLVPATVRRGDLILTASASGAGPAFASRIAGELAEAYGPDYEDLVKTLKEIRLLVKAEVPDASERRALLRAAAGDEAIAMWRSREGMADKPRMLEALRRIANRRGSATETNG</sequence>